<dbReference type="Proteomes" id="UP000515146">
    <property type="component" value="Unplaced"/>
</dbReference>
<dbReference type="OMA" id="PAIHENS"/>
<proteinExistence type="inferred from homology"/>
<gene>
    <name evidence="15" type="primary">LOC113792181</name>
</gene>
<dbReference type="GO" id="GO:0005886">
    <property type="term" value="C:plasma membrane"/>
    <property type="evidence" value="ECO:0007669"/>
    <property type="project" value="UniProtKB-SubCell"/>
</dbReference>
<dbReference type="InterPro" id="IPR002002">
    <property type="entry name" value="Octopmn_rcpt"/>
</dbReference>
<evidence type="ECO:0000256" key="8">
    <source>
        <dbReference type="ARBA" id="ARBA00023170"/>
    </source>
</evidence>
<dbReference type="PANTHER" id="PTHR24248:SF174">
    <property type="entry name" value="TYRAMINE_OCTOPAMINE RECEPTOR"/>
    <property type="match status" value="1"/>
</dbReference>
<dbReference type="PANTHER" id="PTHR24248">
    <property type="entry name" value="ADRENERGIC RECEPTOR-RELATED G-PROTEIN COUPLED RECEPTOR"/>
    <property type="match status" value="1"/>
</dbReference>
<feature type="transmembrane region" description="Helical" evidence="12">
    <location>
        <begin position="57"/>
        <end position="77"/>
    </location>
</feature>
<evidence type="ECO:0000259" key="13">
    <source>
        <dbReference type="PROSITE" id="PS50262"/>
    </source>
</evidence>
<dbReference type="Gene3D" id="1.20.1070.10">
    <property type="entry name" value="Rhodopsin 7-helix transmembrane proteins"/>
    <property type="match status" value="1"/>
</dbReference>
<evidence type="ECO:0000256" key="12">
    <source>
        <dbReference type="SAM" id="Phobius"/>
    </source>
</evidence>
<comment type="similarity">
    <text evidence="2 11">Belongs to the G-protein coupled receptor 1 family.</text>
</comment>
<keyword evidence="4 11" id="KW-0812">Transmembrane</keyword>
<evidence type="ECO:0000256" key="6">
    <source>
        <dbReference type="ARBA" id="ARBA00023040"/>
    </source>
</evidence>
<feature type="transmembrane region" description="Helical" evidence="12">
    <location>
        <begin position="267"/>
        <end position="289"/>
    </location>
</feature>
<dbReference type="AlphaFoldDB" id="A0A6P6XY79"/>
<dbReference type="CDD" id="cd15060">
    <property type="entry name" value="7tmA_tyramine_octopamine_R-like"/>
    <property type="match status" value="1"/>
</dbReference>
<dbReference type="PROSITE" id="PS00237">
    <property type="entry name" value="G_PROTEIN_RECEP_F1_1"/>
    <property type="match status" value="1"/>
</dbReference>
<keyword evidence="6 11" id="KW-0297">G-protein coupled receptor</keyword>
<feature type="transmembrane region" description="Helical" evidence="12">
    <location>
        <begin position="18"/>
        <end position="37"/>
    </location>
</feature>
<evidence type="ECO:0000256" key="10">
    <source>
        <dbReference type="ARBA" id="ARBA00023224"/>
    </source>
</evidence>
<keyword evidence="8 11" id="KW-0675">Receptor</keyword>
<feature type="domain" description="G-protein coupled receptors family 1 profile" evidence="13">
    <location>
        <begin position="1"/>
        <end position="320"/>
    </location>
</feature>
<dbReference type="KEGG" id="dpte:113792181"/>
<dbReference type="InterPro" id="IPR000276">
    <property type="entry name" value="GPCR_Rhodpsn"/>
</dbReference>
<evidence type="ECO:0000256" key="2">
    <source>
        <dbReference type="ARBA" id="ARBA00010663"/>
    </source>
</evidence>
<keyword evidence="5 12" id="KW-1133">Transmembrane helix</keyword>
<dbReference type="FunCoup" id="A0A6P6XY79">
    <property type="interactions" value="101"/>
</dbReference>
<evidence type="ECO:0000256" key="4">
    <source>
        <dbReference type="ARBA" id="ARBA00022692"/>
    </source>
</evidence>
<feature type="transmembrane region" description="Helical" evidence="12">
    <location>
        <begin position="141"/>
        <end position="165"/>
    </location>
</feature>
<evidence type="ECO:0000313" key="14">
    <source>
        <dbReference type="Proteomes" id="UP000515146"/>
    </source>
</evidence>
<dbReference type="RefSeq" id="XP_027197886.1">
    <property type="nucleotide sequence ID" value="XM_027342085.1"/>
</dbReference>
<dbReference type="SUPFAM" id="SSF81321">
    <property type="entry name" value="Family A G protein-coupled receptor-like"/>
    <property type="match status" value="1"/>
</dbReference>
<dbReference type="InParanoid" id="A0A6P6XY79"/>
<evidence type="ECO:0000256" key="5">
    <source>
        <dbReference type="ARBA" id="ARBA00022989"/>
    </source>
</evidence>
<keyword evidence="3" id="KW-1003">Cell membrane</keyword>
<evidence type="ECO:0000256" key="3">
    <source>
        <dbReference type="ARBA" id="ARBA00022475"/>
    </source>
</evidence>
<dbReference type="InterPro" id="IPR017452">
    <property type="entry name" value="GPCR_Rhodpsn_7TM"/>
</dbReference>
<keyword evidence="7 12" id="KW-0472">Membrane</keyword>
<dbReference type="PRINTS" id="PR00237">
    <property type="entry name" value="GPCRRHODOPSN"/>
</dbReference>
<organism evidence="14 15">
    <name type="scientific">Dermatophagoides pteronyssinus</name>
    <name type="common">European house dust mite</name>
    <dbReference type="NCBI Taxonomy" id="6956"/>
    <lineage>
        <taxon>Eukaryota</taxon>
        <taxon>Metazoa</taxon>
        <taxon>Ecdysozoa</taxon>
        <taxon>Arthropoda</taxon>
        <taxon>Chelicerata</taxon>
        <taxon>Arachnida</taxon>
        <taxon>Acari</taxon>
        <taxon>Acariformes</taxon>
        <taxon>Sarcoptiformes</taxon>
        <taxon>Astigmata</taxon>
        <taxon>Psoroptidia</taxon>
        <taxon>Analgoidea</taxon>
        <taxon>Pyroglyphidae</taxon>
        <taxon>Dermatophagoidinae</taxon>
        <taxon>Dermatophagoides</taxon>
    </lineage>
</organism>
<sequence>MVIYAIFNYRPLHNVQNMFMVSLAVADIAVAVLVMPFNLAYNQLDRWIFGLHLCEMWLTSDVLCCTASILNLCAIALDRYQAIHDPINYAQKRTMRRVCTSIGIVWILSAIISIPPLIGWNDWPDEFNEETPCKLSEEKSYIIYSSMGSFYIPLFIMTVVYFKIFQATRRRLKDRAKASAIVNLGNSSQQPLTTTPSSTKKQQQHNRSNSKYLKMFKQQQQQQQQQPSMITTGTTTIVTKPLPVSVKKIWEEKQKISLSRERRATRILGIIMGVFVACWLPFFLMYVIVPFCKSCELSRETVNFITWLGYMNSAINPLIYCGFNRDFRRAFQKIILCKNV</sequence>
<evidence type="ECO:0000256" key="7">
    <source>
        <dbReference type="ARBA" id="ARBA00023136"/>
    </source>
</evidence>
<comment type="subcellular location">
    <subcellularLocation>
        <location evidence="1">Cell membrane</location>
        <topology evidence="1">Multi-pass membrane protein</topology>
    </subcellularLocation>
</comment>
<dbReference type="GO" id="GO:0004989">
    <property type="term" value="F:octopamine receptor activity"/>
    <property type="evidence" value="ECO:0007669"/>
    <property type="project" value="InterPro"/>
</dbReference>
<dbReference type="PRINTS" id="PR00664">
    <property type="entry name" value="OCTOPAMINER"/>
</dbReference>
<name>A0A6P6XY79_DERPT</name>
<accession>A0A6P6XY79</accession>
<protein>
    <submittedName>
        <fullName evidence="15">Tyramine/octopamine receptor-like</fullName>
    </submittedName>
</protein>
<evidence type="ECO:0000256" key="11">
    <source>
        <dbReference type="RuleBase" id="RU000688"/>
    </source>
</evidence>
<dbReference type="PROSITE" id="PS50262">
    <property type="entry name" value="G_PROTEIN_RECEP_F1_2"/>
    <property type="match status" value="1"/>
</dbReference>
<evidence type="ECO:0000313" key="15">
    <source>
        <dbReference type="RefSeq" id="XP_027197886.1"/>
    </source>
</evidence>
<evidence type="ECO:0000256" key="1">
    <source>
        <dbReference type="ARBA" id="ARBA00004651"/>
    </source>
</evidence>
<dbReference type="OrthoDB" id="5955450at2759"/>
<feature type="transmembrane region" description="Helical" evidence="12">
    <location>
        <begin position="98"/>
        <end position="121"/>
    </location>
</feature>
<feature type="transmembrane region" description="Helical" evidence="12">
    <location>
        <begin position="304"/>
        <end position="323"/>
    </location>
</feature>
<dbReference type="Pfam" id="PF00001">
    <property type="entry name" value="7tm_1"/>
    <property type="match status" value="1"/>
</dbReference>
<evidence type="ECO:0000256" key="9">
    <source>
        <dbReference type="ARBA" id="ARBA00023180"/>
    </source>
</evidence>
<keyword evidence="14" id="KW-1185">Reference proteome</keyword>
<keyword evidence="10 11" id="KW-0807">Transducer</keyword>
<reference evidence="15" key="1">
    <citation type="submission" date="2025-08" db="UniProtKB">
        <authorList>
            <consortium name="RefSeq"/>
        </authorList>
    </citation>
    <scope>IDENTIFICATION</scope>
    <source>
        <strain evidence="15">Airmid</strain>
    </source>
</reference>
<keyword evidence="9" id="KW-0325">Glycoprotein</keyword>